<keyword evidence="2" id="KW-1185">Reference proteome</keyword>
<organism evidence="1 2">
    <name type="scientific">Caerostris extrusa</name>
    <name type="common">Bark spider</name>
    <name type="synonym">Caerostris bankana</name>
    <dbReference type="NCBI Taxonomy" id="172846"/>
    <lineage>
        <taxon>Eukaryota</taxon>
        <taxon>Metazoa</taxon>
        <taxon>Ecdysozoa</taxon>
        <taxon>Arthropoda</taxon>
        <taxon>Chelicerata</taxon>
        <taxon>Arachnida</taxon>
        <taxon>Araneae</taxon>
        <taxon>Araneomorphae</taxon>
        <taxon>Entelegynae</taxon>
        <taxon>Araneoidea</taxon>
        <taxon>Araneidae</taxon>
        <taxon>Caerostris</taxon>
    </lineage>
</organism>
<comment type="caution">
    <text evidence="1">The sequence shown here is derived from an EMBL/GenBank/DDBJ whole genome shotgun (WGS) entry which is preliminary data.</text>
</comment>
<evidence type="ECO:0000313" key="2">
    <source>
        <dbReference type="Proteomes" id="UP001054945"/>
    </source>
</evidence>
<evidence type="ECO:0000313" key="1">
    <source>
        <dbReference type="EMBL" id="GIY33293.1"/>
    </source>
</evidence>
<dbReference type="EMBL" id="BPLR01009619">
    <property type="protein sequence ID" value="GIY33293.1"/>
    <property type="molecule type" value="Genomic_DNA"/>
</dbReference>
<name>A0AAV4SFX3_CAEEX</name>
<protein>
    <submittedName>
        <fullName evidence="1">Uncharacterized protein</fullName>
    </submittedName>
</protein>
<gene>
    <name evidence="1" type="ORF">CEXT_281841</name>
</gene>
<dbReference type="Proteomes" id="UP001054945">
    <property type="component" value="Unassembled WGS sequence"/>
</dbReference>
<proteinExistence type="predicted"/>
<sequence length="108" mass="12536">MSELCSNAVNDGDFDTIMENSIQQLFTNFSGSNVNSWIKDEGAGAYLEINLCWEEMCWEEMYFVEFNISICDSNYKVLFEDSTPLAVNKLHVNRFWGISKIKISYKTY</sequence>
<dbReference type="AlphaFoldDB" id="A0AAV4SFX3"/>
<accession>A0AAV4SFX3</accession>
<reference evidence="1 2" key="1">
    <citation type="submission" date="2021-06" db="EMBL/GenBank/DDBJ databases">
        <title>Caerostris extrusa draft genome.</title>
        <authorList>
            <person name="Kono N."/>
            <person name="Arakawa K."/>
        </authorList>
    </citation>
    <scope>NUCLEOTIDE SEQUENCE [LARGE SCALE GENOMIC DNA]</scope>
</reference>